<keyword evidence="11 14" id="KW-0234">DNA repair</keyword>
<dbReference type="InterPro" id="IPR044752">
    <property type="entry name" value="PIN-like_EXO1"/>
</dbReference>
<comment type="cofactor">
    <cofactor evidence="14">
        <name>Mg(2+)</name>
        <dbReference type="ChEBI" id="CHEBI:18420"/>
    </cofactor>
    <text evidence="14">Binds 2 magnesium ions per subunit. They probably participate in the reaction catalyzed by the enzyme. May bind an additional third magnesium ion after substrate binding.</text>
</comment>
<evidence type="ECO:0000256" key="8">
    <source>
        <dbReference type="ARBA" id="ARBA00022801"/>
    </source>
</evidence>
<evidence type="ECO:0000256" key="2">
    <source>
        <dbReference type="ARBA" id="ARBA00010563"/>
    </source>
</evidence>
<dbReference type="SUPFAM" id="SSF47807">
    <property type="entry name" value="5' to 3' exonuclease, C-terminal subdomain"/>
    <property type="match status" value="1"/>
</dbReference>
<keyword evidence="14" id="KW-0269">Exonuclease</keyword>
<comment type="similarity">
    <text evidence="2 14">Belongs to the XPG/RAD2 endonuclease family. EXO1 subfamily.</text>
</comment>
<keyword evidence="6 14" id="KW-0227">DNA damage</keyword>
<dbReference type="OrthoDB" id="26491at2759"/>
<dbReference type="SMART" id="SM00484">
    <property type="entry name" value="XPGI"/>
    <property type="match status" value="1"/>
</dbReference>
<evidence type="ECO:0000259" key="16">
    <source>
        <dbReference type="SMART" id="SM00485"/>
    </source>
</evidence>
<evidence type="ECO:0000256" key="6">
    <source>
        <dbReference type="ARBA" id="ARBA00022763"/>
    </source>
</evidence>
<evidence type="ECO:0000256" key="4">
    <source>
        <dbReference type="ARBA" id="ARBA00022722"/>
    </source>
</evidence>
<dbReference type="Pfam" id="PF00752">
    <property type="entry name" value="XPG_N"/>
    <property type="match status" value="1"/>
</dbReference>
<evidence type="ECO:0000313" key="18">
    <source>
        <dbReference type="Proteomes" id="UP000663760"/>
    </source>
</evidence>
<keyword evidence="7 14" id="KW-0228">DNA excision</keyword>
<keyword evidence="10 14" id="KW-0267">Excision nuclease</keyword>
<dbReference type="EMBL" id="LR746269">
    <property type="protein sequence ID" value="CAA7397628.1"/>
    <property type="molecule type" value="Genomic_DNA"/>
</dbReference>
<dbReference type="PRINTS" id="PR00853">
    <property type="entry name" value="XPGRADSUPER"/>
</dbReference>
<accession>A0A7I8KKL1</accession>
<dbReference type="InterPro" id="IPR029060">
    <property type="entry name" value="PIN-like_dom_sf"/>
</dbReference>
<dbReference type="GO" id="GO:0005634">
    <property type="term" value="C:nucleus"/>
    <property type="evidence" value="ECO:0007669"/>
    <property type="project" value="UniProtKB-SubCell"/>
</dbReference>
<keyword evidence="14" id="KW-0238">DNA-binding</keyword>
<dbReference type="PANTHER" id="PTHR11081:SF8">
    <property type="entry name" value="EXONUCLEASE 1"/>
    <property type="match status" value="1"/>
</dbReference>
<keyword evidence="5 14" id="KW-0479">Metal-binding</keyword>
<evidence type="ECO:0000256" key="14">
    <source>
        <dbReference type="RuleBase" id="RU910737"/>
    </source>
</evidence>
<keyword evidence="18" id="KW-1185">Reference proteome</keyword>
<dbReference type="SMART" id="SM00279">
    <property type="entry name" value="HhH2"/>
    <property type="match status" value="1"/>
</dbReference>
<dbReference type="Gene3D" id="3.40.50.1010">
    <property type="entry name" value="5'-nuclease"/>
    <property type="match status" value="1"/>
</dbReference>
<dbReference type="InterPro" id="IPR006084">
    <property type="entry name" value="XPG/Rad2"/>
</dbReference>
<name>A0A7I8KKL1_SPIIN</name>
<evidence type="ECO:0000256" key="11">
    <source>
        <dbReference type="ARBA" id="ARBA00023204"/>
    </source>
</evidence>
<dbReference type="GO" id="GO:0003677">
    <property type="term" value="F:DNA binding"/>
    <property type="evidence" value="ECO:0007669"/>
    <property type="project" value="UniProtKB-UniRule"/>
</dbReference>
<comment type="function">
    <text evidence="13">Putative 5'-&gt;3' double-stranded DNA exonuclease which may also contain a cryptic 3'-&gt;5' double-stranded DNA exonuclease activity. May be involved in DNA mismatch repair (MMR).</text>
</comment>
<evidence type="ECO:0000256" key="3">
    <source>
        <dbReference type="ARBA" id="ARBA00020324"/>
    </source>
</evidence>
<dbReference type="PANTHER" id="PTHR11081">
    <property type="entry name" value="FLAP ENDONUCLEASE FAMILY MEMBER"/>
    <property type="match status" value="1"/>
</dbReference>
<protein>
    <recommendedName>
        <fullName evidence="3 14">Exonuclease 1</fullName>
        <ecNumber evidence="14">3.1.-.-</ecNumber>
    </recommendedName>
</protein>
<dbReference type="CDD" id="cd09857">
    <property type="entry name" value="PIN_EXO1"/>
    <property type="match status" value="1"/>
</dbReference>
<evidence type="ECO:0000256" key="10">
    <source>
        <dbReference type="ARBA" id="ARBA00022881"/>
    </source>
</evidence>
<dbReference type="PROSITE" id="PS00842">
    <property type="entry name" value="XPG_2"/>
    <property type="match status" value="1"/>
</dbReference>
<dbReference type="Pfam" id="PF00867">
    <property type="entry name" value="XPG_I"/>
    <property type="match status" value="1"/>
</dbReference>
<dbReference type="InterPro" id="IPR006086">
    <property type="entry name" value="XPG-I_dom"/>
</dbReference>
<dbReference type="CDD" id="cd09901">
    <property type="entry name" value="H3TH_FEN1-like"/>
    <property type="match status" value="1"/>
</dbReference>
<dbReference type="GO" id="GO:0046872">
    <property type="term" value="F:metal ion binding"/>
    <property type="evidence" value="ECO:0007669"/>
    <property type="project" value="UniProtKB-UniRule"/>
</dbReference>
<proteinExistence type="inferred from homology"/>
<gene>
    <name evidence="17" type="ORF">SI8410_06008293</name>
</gene>
<dbReference type="InterPro" id="IPR008918">
    <property type="entry name" value="HhH2"/>
</dbReference>
<dbReference type="InterPro" id="IPR036279">
    <property type="entry name" value="5-3_exonuclease_C_sf"/>
</dbReference>
<feature type="domain" description="XPG N-terminal" evidence="16">
    <location>
        <begin position="1"/>
        <end position="102"/>
    </location>
</feature>
<dbReference type="InterPro" id="IPR006085">
    <property type="entry name" value="XPG_DNA_repair_N"/>
</dbReference>
<dbReference type="InterPro" id="IPR019974">
    <property type="entry name" value="XPG_CS"/>
</dbReference>
<evidence type="ECO:0000256" key="5">
    <source>
        <dbReference type="ARBA" id="ARBA00022723"/>
    </source>
</evidence>
<feature type="domain" description="XPG-I" evidence="15">
    <location>
        <begin position="141"/>
        <end position="217"/>
    </location>
</feature>
<dbReference type="GO" id="GO:0017108">
    <property type="term" value="F:5'-flap endonuclease activity"/>
    <property type="evidence" value="ECO:0007669"/>
    <property type="project" value="TreeGrafter"/>
</dbReference>
<evidence type="ECO:0000256" key="1">
    <source>
        <dbReference type="ARBA" id="ARBA00004123"/>
    </source>
</evidence>
<dbReference type="GO" id="GO:0006281">
    <property type="term" value="P:DNA repair"/>
    <property type="evidence" value="ECO:0007669"/>
    <property type="project" value="UniProtKB-UniRule"/>
</dbReference>
<comment type="function">
    <text evidence="14">5'-&gt;3' double-stranded DNA exonuclease which may also possess a cryptic 3'-&gt;5' double-stranded DNA exonuclease activity. Functions in DNA mismatch repair.</text>
</comment>
<evidence type="ECO:0000256" key="7">
    <source>
        <dbReference type="ARBA" id="ARBA00022769"/>
    </source>
</evidence>
<keyword evidence="9 14" id="KW-0460">Magnesium</keyword>
<dbReference type="SUPFAM" id="SSF88723">
    <property type="entry name" value="PIN domain-like"/>
    <property type="match status" value="1"/>
</dbReference>
<dbReference type="Proteomes" id="UP000663760">
    <property type="component" value="Chromosome 6"/>
</dbReference>
<dbReference type="AlphaFoldDB" id="A0A7I8KKL1"/>
<organism evidence="17 18">
    <name type="scientific">Spirodela intermedia</name>
    <name type="common">Intermediate duckweed</name>
    <dbReference type="NCBI Taxonomy" id="51605"/>
    <lineage>
        <taxon>Eukaryota</taxon>
        <taxon>Viridiplantae</taxon>
        <taxon>Streptophyta</taxon>
        <taxon>Embryophyta</taxon>
        <taxon>Tracheophyta</taxon>
        <taxon>Spermatophyta</taxon>
        <taxon>Magnoliopsida</taxon>
        <taxon>Liliopsida</taxon>
        <taxon>Araceae</taxon>
        <taxon>Lemnoideae</taxon>
        <taxon>Spirodela</taxon>
    </lineage>
</organism>
<reference evidence="17" key="1">
    <citation type="submission" date="2020-02" db="EMBL/GenBank/DDBJ databases">
        <authorList>
            <person name="Scholz U."/>
            <person name="Mascher M."/>
            <person name="Fiebig A."/>
        </authorList>
    </citation>
    <scope>NUCLEOTIDE SEQUENCE</scope>
</reference>
<evidence type="ECO:0000259" key="15">
    <source>
        <dbReference type="SMART" id="SM00484"/>
    </source>
</evidence>
<keyword evidence="8 14" id="KW-0378">Hydrolase</keyword>
<keyword evidence="12 14" id="KW-0539">Nucleus</keyword>
<dbReference type="Gene3D" id="1.10.150.20">
    <property type="entry name" value="5' to 3' exonuclease, C-terminal subdomain"/>
    <property type="match status" value="1"/>
</dbReference>
<dbReference type="SMART" id="SM00485">
    <property type="entry name" value="XPGN"/>
    <property type="match status" value="1"/>
</dbReference>
<keyword evidence="4 14" id="KW-0540">Nuclease</keyword>
<dbReference type="GO" id="GO:0035312">
    <property type="term" value="F:5'-3' DNA exonuclease activity"/>
    <property type="evidence" value="ECO:0007669"/>
    <property type="project" value="UniProtKB-UniRule"/>
</dbReference>
<sequence>MGIPNLLRFVKPYIQPIHIKKYSGKRVGIDAYSWLHKGAYSCSMELCLNKQTEAARRYLRYFMHHINLLRHHDIKPVVVFDGGDIPSKSSTEDARSRKRHENLALAKEKLEEGNAQAAIDCFQRAVSISPEMAHQLIQVLRVENVEFVVAPYEADAQLAYLSSIDAQDGGIAAVITEDSDLMAYGCPAIIFKMDRHGNGDEIIMDEVLNSSRNGLSFQHFDKELFTGMCVLAGCDFLPSVPGIGIKRAYSLVSKYRTIDRALSVLSSEKASIMPRDYCSSFQKAIAIFHHARIYDIKSKKVEPMKPLPDALLQALHGDLDFLGPELPPSIAIAIAEGLLNPITMEPFDHLPASDIQSSSTADQDFNDSPVILEITPTKESCFTIFSAKEEAEEKKTTGKLAYHNKYFHEALALRKLSAPTACYHSKSEKIIERGDLPKNNPFKRRKLPANSGEAVSIGEEKVPALADPREVGIDQVSILTEVDLVDEIVCVTTSEVDIEAEPTGVMGVSKVEKKLSAKNKCQAMGSGRNSILRFFNRL</sequence>
<dbReference type="FunFam" id="1.10.150.20:FF:000011">
    <property type="entry name" value="exonuclease 1"/>
    <property type="match status" value="1"/>
</dbReference>
<evidence type="ECO:0000313" key="17">
    <source>
        <dbReference type="EMBL" id="CAA7397628.1"/>
    </source>
</evidence>
<dbReference type="FunFam" id="3.40.50.1010:FF:000002">
    <property type="entry name" value="Exonuclease 1, putative"/>
    <property type="match status" value="1"/>
</dbReference>
<evidence type="ECO:0000256" key="12">
    <source>
        <dbReference type="ARBA" id="ARBA00023242"/>
    </source>
</evidence>
<dbReference type="EC" id="3.1.-.-" evidence="14"/>
<evidence type="ECO:0000256" key="13">
    <source>
        <dbReference type="ARBA" id="ARBA00060210"/>
    </source>
</evidence>
<comment type="subcellular location">
    <subcellularLocation>
        <location evidence="1 14">Nucleus</location>
    </subcellularLocation>
</comment>
<evidence type="ECO:0000256" key="9">
    <source>
        <dbReference type="ARBA" id="ARBA00022842"/>
    </source>
</evidence>